<evidence type="ECO:0008006" key="3">
    <source>
        <dbReference type="Google" id="ProtNLM"/>
    </source>
</evidence>
<dbReference type="Gene3D" id="2.40.160.50">
    <property type="entry name" value="membrane protein fhac: a member of the omp85/tpsb transporter family"/>
    <property type="match status" value="1"/>
</dbReference>
<gene>
    <name evidence="1" type="ordered locus">Oweho_1028</name>
</gene>
<dbReference type="STRING" id="926562.Oweho_1028"/>
<keyword evidence="2" id="KW-1185">Reference proteome</keyword>
<dbReference type="RefSeq" id="WP_014201397.1">
    <property type="nucleotide sequence ID" value="NC_016599.1"/>
</dbReference>
<dbReference type="EMBL" id="CP003156">
    <property type="protein sequence ID" value="AEV32037.1"/>
    <property type="molecule type" value="Genomic_DNA"/>
</dbReference>
<proteinExistence type="predicted"/>
<organism evidence="1 2">
    <name type="scientific">Owenweeksia hongkongensis (strain DSM 17368 / CIP 108786 / JCM 12287 / NRRL B-23963 / UST20020801)</name>
    <dbReference type="NCBI Taxonomy" id="926562"/>
    <lineage>
        <taxon>Bacteria</taxon>
        <taxon>Pseudomonadati</taxon>
        <taxon>Bacteroidota</taxon>
        <taxon>Flavobacteriia</taxon>
        <taxon>Flavobacteriales</taxon>
        <taxon>Owenweeksiaceae</taxon>
        <taxon>Owenweeksia</taxon>
    </lineage>
</organism>
<dbReference type="Proteomes" id="UP000005631">
    <property type="component" value="Chromosome"/>
</dbReference>
<dbReference type="KEGG" id="oho:Oweho_1028"/>
<evidence type="ECO:0000313" key="1">
    <source>
        <dbReference type="EMBL" id="AEV32037.1"/>
    </source>
</evidence>
<reference evidence="1 2" key="1">
    <citation type="journal article" date="2012" name="Stand. Genomic Sci.">
        <title>Genome sequence of the orange-pigmented seawater bacterium Owenweeksia hongkongensis type strain (UST20020801(T)).</title>
        <authorList>
            <person name="Riedel T."/>
            <person name="Held B."/>
            <person name="Nolan M."/>
            <person name="Lucas S."/>
            <person name="Lapidus A."/>
            <person name="Tice H."/>
            <person name="Del Rio T.G."/>
            <person name="Cheng J.F."/>
            <person name="Han C."/>
            <person name="Tapia R."/>
            <person name="Goodwin L.A."/>
            <person name="Pitluck S."/>
            <person name="Liolios K."/>
            <person name="Mavromatis K."/>
            <person name="Pagani I."/>
            <person name="Ivanova N."/>
            <person name="Mikhailova N."/>
            <person name="Pati A."/>
            <person name="Chen A."/>
            <person name="Palaniappan K."/>
            <person name="Rohde M."/>
            <person name="Tindall B.J."/>
            <person name="Detter J.C."/>
            <person name="Goker M."/>
            <person name="Woyke T."/>
            <person name="Bristow J."/>
            <person name="Eisen J.A."/>
            <person name="Markowitz V."/>
            <person name="Hugenholtz P."/>
            <person name="Klenk H.P."/>
            <person name="Kyrpides N.C."/>
        </authorList>
    </citation>
    <scope>NUCLEOTIDE SEQUENCE</scope>
    <source>
        <strain evidence="2">DSM 17368 / JCM 12287 / NRRL B-23963</strain>
    </source>
</reference>
<accession>G8R405</accession>
<dbReference type="HOGENOM" id="CLU_030171_0_0_10"/>
<evidence type="ECO:0000313" key="2">
    <source>
        <dbReference type="Proteomes" id="UP000005631"/>
    </source>
</evidence>
<dbReference type="AlphaFoldDB" id="G8R405"/>
<name>G8R405_OWEHD</name>
<sequence>MKYWKSKDKNPLTGKLTKILLYILFFFGVYCAHAQQLRISFTEKPQPEIAKTLQNLEGKYRDTLELTGKIRSAQASLYSAGYLFSESKLSRKDTLVLLTINPGPRTIQAQPVLKLPKGFAIPELINAKLNSFAANEKNLETLVEYYLTYLENNGYPFASLNFEDYYIENDTLKGNIAVTPGPQIVLDSLVIKGFDKFSKNVIRYDLGYKEGMLYSESFLRKLPERTQQVEYLNMVNPPAVAFTKDENILFLYFEEVKSNQIDGVIGLNTEENGDVNLNGDIQLRLLHVFKKGEEFNLRWRRPDESVQTLNFDMEIPYLLKTPFWLEANLSIFRQDSSFVNTDVQGLLKYLLESGSFVSGGINYKSSNVLQALSSGQSTGDFGSFNTVFYKLGLELNKTNRALIPTKGFKVKTYGLTGKRKTSETQQRQYSWQVFGNYYWPLFSTKHILKTGLQTQALFGENLFVNELYRIGGLKTLRGFNEQSIYASSYGIGTLEYRYMIGKYDYLTLFGDFAYAENRAGDAFTSNWFTGLGAGINFETRGGIFSLFYAIGKDDQNPFDVRTSKIHFGYVNRF</sequence>
<dbReference type="eggNOG" id="COG4775">
    <property type="taxonomic scope" value="Bacteria"/>
</dbReference>
<dbReference type="OrthoDB" id="9811416at2"/>
<protein>
    <recommendedName>
        <fullName evidence="3">Outer membrane protein/protective antigen OMA87</fullName>
    </recommendedName>
</protein>